<keyword evidence="1" id="KW-0812">Transmembrane</keyword>
<feature type="transmembrane region" description="Helical" evidence="1">
    <location>
        <begin position="68"/>
        <end position="88"/>
    </location>
</feature>
<keyword evidence="1" id="KW-1133">Transmembrane helix</keyword>
<organism evidence="2 3">
    <name type="scientific">Salipaludibacillus neizhouensis</name>
    <dbReference type="NCBI Taxonomy" id="885475"/>
    <lineage>
        <taxon>Bacteria</taxon>
        <taxon>Bacillati</taxon>
        <taxon>Bacillota</taxon>
        <taxon>Bacilli</taxon>
        <taxon>Bacillales</taxon>
        <taxon>Bacillaceae</taxon>
    </lineage>
</organism>
<accession>A0A3A9KD85</accession>
<dbReference type="NCBIfam" id="TIGR04104">
    <property type="entry name" value="cxxc_20_cxxc"/>
    <property type="match status" value="1"/>
</dbReference>
<reference evidence="2 3" key="1">
    <citation type="submission" date="2017-10" db="EMBL/GenBank/DDBJ databases">
        <title>Bacillus sp. nov., a halophilic bacterium isolated from a Keqin Lake.</title>
        <authorList>
            <person name="Wang H."/>
        </authorList>
    </citation>
    <scope>NUCLEOTIDE SEQUENCE [LARGE SCALE GENOMIC DNA]</scope>
    <source>
        <strain evidence="2 3">KCTC 13187</strain>
    </source>
</reference>
<comment type="caution">
    <text evidence="2">The sequence shown here is derived from an EMBL/GenBank/DDBJ whole genome shotgun (WGS) entry which is preliminary data.</text>
</comment>
<dbReference type="AlphaFoldDB" id="A0A3A9KD85"/>
<evidence type="ECO:0000313" key="2">
    <source>
        <dbReference type="EMBL" id="RKL65385.1"/>
    </source>
</evidence>
<name>A0A3A9KD85_9BACI</name>
<evidence type="ECO:0008006" key="4">
    <source>
        <dbReference type="Google" id="ProtNLM"/>
    </source>
</evidence>
<proteinExistence type="predicted"/>
<dbReference type="RefSeq" id="WP_110935510.1">
    <property type="nucleotide sequence ID" value="NZ_KZ614146.1"/>
</dbReference>
<sequence length="99" mass="11688">MKLPTCWSCSYGFKWSELLIVMDGRKQCPHCSSKQYFTAHSIFKSSVVAVPLVFIPFILKLLNTSWTMMIFIAFLLLMIYIVCLPFLYEFTNEQQHFFK</sequence>
<dbReference type="Proteomes" id="UP000281498">
    <property type="component" value="Unassembled WGS sequence"/>
</dbReference>
<keyword evidence="1" id="KW-0472">Membrane</keyword>
<feature type="transmembrane region" description="Helical" evidence="1">
    <location>
        <begin position="42"/>
        <end position="62"/>
    </location>
</feature>
<evidence type="ECO:0000256" key="1">
    <source>
        <dbReference type="SAM" id="Phobius"/>
    </source>
</evidence>
<dbReference type="OrthoDB" id="2418141at2"/>
<gene>
    <name evidence="2" type="ORF">CR203_20775</name>
</gene>
<keyword evidence="3" id="KW-1185">Reference proteome</keyword>
<protein>
    <recommendedName>
        <fullName evidence="4">Cxxc_20_cxxc protein</fullName>
    </recommendedName>
</protein>
<dbReference type="EMBL" id="PDOE01000017">
    <property type="protein sequence ID" value="RKL65385.1"/>
    <property type="molecule type" value="Genomic_DNA"/>
</dbReference>
<evidence type="ECO:0000313" key="3">
    <source>
        <dbReference type="Proteomes" id="UP000281498"/>
    </source>
</evidence>
<dbReference type="InterPro" id="IPR026369">
    <property type="entry name" value="CxxC_20_CxxC"/>
</dbReference>